<evidence type="ECO:0000256" key="1">
    <source>
        <dbReference type="ARBA" id="ARBA00022729"/>
    </source>
</evidence>
<sequence length="151" mass="16233">MGVQVRCLDARIMATLLMWSLIVTMINGGFPGGAIISALNPMCAASNVWFCSVTDFDIPRTAQQKILKSLTTVTKCTAVYEDDNHATGAVPIAYKHSSCADGHDPSNDINCGNCLKRATVLMNKNCPSKDGAQFGTEECCARYEQVNFCGA</sequence>
<comment type="caution">
    <text evidence="5">The sequence shown here is derived from an EMBL/GenBank/DDBJ whole genome shotgun (WGS) entry which is preliminary data.</text>
</comment>
<name>A0AAV0HNK5_9ROSI</name>
<keyword evidence="3" id="KW-0472">Membrane</keyword>
<keyword evidence="2" id="KW-0677">Repeat</keyword>
<keyword evidence="1" id="KW-0732">Signal</keyword>
<feature type="domain" description="Gnk2-homologous" evidence="4">
    <location>
        <begin position="45"/>
        <end position="148"/>
    </location>
</feature>
<dbReference type="InterPro" id="IPR038408">
    <property type="entry name" value="GNK2_sf"/>
</dbReference>
<evidence type="ECO:0000256" key="3">
    <source>
        <dbReference type="SAM" id="Phobius"/>
    </source>
</evidence>
<keyword evidence="6" id="KW-1185">Reference proteome</keyword>
<dbReference type="AlphaFoldDB" id="A0AAV0HNK5"/>
<proteinExistence type="predicted"/>
<dbReference type="PROSITE" id="PS51473">
    <property type="entry name" value="GNK2"/>
    <property type="match status" value="1"/>
</dbReference>
<keyword evidence="3" id="KW-1133">Transmembrane helix</keyword>
<evidence type="ECO:0000313" key="6">
    <source>
        <dbReference type="Proteomes" id="UP001154282"/>
    </source>
</evidence>
<accession>A0AAV0HNK5</accession>
<dbReference type="Gene3D" id="3.30.430.20">
    <property type="entry name" value="Gnk2 domain, C-X8-C-X2-C motif"/>
    <property type="match status" value="1"/>
</dbReference>
<feature type="transmembrane region" description="Helical" evidence="3">
    <location>
        <begin position="12"/>
        <end position="36"/>
    </location>
</feature>
<protein>
    <recommendedName>
        <fullName evidence="4">Gnk2-homologous domain-containing protein</fullName>
    </recommendedName>
</protein>
<evidence type="ECO:0000259" key="4">
    <source>
        <dbReference type="PROSITE" id="PS51473"/>
    </source>
</evidence>
<evidence type="ECO:0000313" key="5">
    <source>
        <dbReference type="EMBL" id="CAI0386835.1"/>
    </source>
</evidence>
<dbReference type="InterPro" id="IPR002902">
    <property type="entry name" value="GNK2"/>
</dbReference>
<dbReference type="EMBL" id="CAMGYJ010000002">
    <property type="protein sequence ID" value="CAI0386835.1"/>
    <property type="molecule type" value="Genomic_DNA"/>
</dbReference>
<evidence type="ECO:0000256" key="2">
    <source>
        <dbReference type="ARBA" id="ARBA00022737"/>
    </source>
</evidence>
<organism evidence="5 6">
    <name type="scientific">Linum tenue</name>
    <dbReference type="NCBI Taxonomy" id="586396"/>
    <lineage>
        <taxon>Eukaryota</taxon>
        <taxon>Viridiplantae</taxon>
        <taxon>Streptophyta</taxon>
        <taxon>Embryophyta</taxon>
        <taxon>Tracheophyta</taxon>
        <taxon>Spermatophyta</taxon>
        <taxon>Magnoliopsida</taxon>
        <taxon>eudicotyledons</taxon>
        <taxon>Gunneridae</taxon>
        <taxon>Pentapetalae</taxon>
        <taxon>rosids</taxon>
        <taxon>fabids</taxon>
        <taxon>Malpighiales</taxon>
        <taxon>Linaceae</taxon>
        <taxon>Linum</taxon>
    </lineage>
</organism>
<reference evidence="5" key="1">
    <citation type="submission" date="2022-08" db="EMBL/GenBank/DDBJ databases">
        <authorList>
            <person name="Gutierrez-Valencia J."/>
        </authorList>
    </citation>
    <scope>NUCLEOTIDE SEQUENCE</scope>
</reference>
<dbReference type="Proteomes" id="UP001154282">
    <property type="component" value="Unassembled WGS sequence"/>
</dbReference>
<keyword evidence="3" id="KW-0812">Transmembrane</keyword>
<gene>
    <name evidence="5" type="ORF">LITE_LOCUS5245</name>
</gene>